<comment type="subcellular location">
    <subcellularLocation>
        <location evidence="1">Cytoplasm</location>
    </subcellularLocation>
</comment>
<feature type="binding site" evidence="8">
    <location>
        <position position="300"/>
    </location>
    <ligand>
        <name>Mg(2+)</name>
        <dbReference type="ChEBI" id="CHEBI:18420"/>
    </ligand>
</feature>
<accession>A0AB34JRJ9</accession>
<sequence>MLLAAFPALAAAALGPWPAPTAPGLSHGLPRAVSLRGIRMQGSFGAESITIPRGTTVYLVGAQIKRTKYKTLLSQWTVDDSLDELERLSETAGLEVCGRDYQTMQHPTAATFIGSGKLEELAATVKELRVGAVVFDDELSPAQGRNLQKALGGIYVIDRTMLILQIFAQRARTREAKLQVAAARMQYMLPRLQTMSGFLTTGAGMEARGGSGGGGGQFLKGAGESQIEMDRRLFRKQLSKIEADIEEVAKARRLYREKRQQRDNLPIVAIVGYTNAGKSSLLNKLCGQAEVYADDLLFATLDPTVRKVALPGGKEVLFSDTVGFIQKLPTKLVSSFRATLDELEDASLILHVVDSASPLAQQHISSVVRIVDDVLGASDRPNGQLTPQILVLNKCDALVENTSEFQKGRVDLNVDDWADLYQLDSLTTSPAATVRTSALDGTGLDNLLSVIEELLAERLEEVECRIPYSAGDLLADIRKSGTVVEESYGPSGTQLVAFVPPSLSNKLQLAGFARKRA</sequence>
<dbReference type="PIRSF" id="PIRSF006809">
    <property type="entry name" value="GTP-binding_hflX_prd"/>
    <property type="match status" value="1"/>
</dbReference>
<evidence type="ECO:0000256" key="6">
    <source>
        <dbReference type="ARBA" id="ARBA00023134"/>
    </source>
</evidence>
<dbReference type="InterPro" id="IPR042108">
    <property type="entry name" value="GTPase_HflX_N_sf"/>
</dbReference>
<comment type="caution">
    <text evidence="10">The sequence shown here is derived from an EMBL/GenBank/DDBJ whole genome shotgun (WGS) entry which is preliminary data.</text>
</comment>
<dbReference type="HAMAP" id="MF_00900">
    <property type="entry name" value="GTPase_HflX"/>
    <property type="match status" value="1"/>
</dbReference>
<keyword evidence="6 7" id="KW-0342">GTP-binding</keyword>
<dbReference type="GO" id="GO:0046872">
    <property type="term" value="F:metal ion binding"/>
    <property type="evidence" value="ECO:0007669"/>
    <property type="project" value="UniProtKB-KW"/>
</dbReference>
<dbReference type="Gene3D" id="3.40.50.300">
    <property type="entry name" value="P-loop containing nucleotide triphosphate hydrolases"/>
    <property type="match status" value="1"/>
</dbReference>
<dbReference type="InterPro" id="IPR027417">
    <property type="entry name" value="P-loop_NTPase"/>
</dbReference>
<feature type="domain" description="Hflx-type G" evidence="9">
    <location>
        <begin position="266"/>
        <end position="459"/>
    </location>
</feature>
<protein>
    <recommendedName>
        <fullName evidence="9">Hflx-type G domain-containing protein</fullName>
    </recommendedName>
</protein>
<keyword evidence="3 8" id="KW-0479">Metal-binding</keyword>
<keyword evidence="11" id="KW-1185">Reference proteome</keyword>
<feature type="binding site" evidence="7">
    <location>
        <begin position="437"/>
        <end position="439"/>
    </location>
    <ligand>
        <name>GTP</name>
        <dbReference type="ChEBI" id="CHEBI:37565"/>
    </ligand>
</feature>
<organism evidence="10 11">
    <name type="scientific">Prymnesium parvum</name>
    <name type="common">Toxic golden alga</name>
    <dbReference type="NCBI Taxonomy" id="97485"/>
    <lineage>
        <taxon>Eukaryota</taxon>
        <taxon>Haptista</taxon>
        <taxon>Haptophyta</taxon>
        <taxon>Prymnesiophyceae</taxon>
        <taxon>Prymnesiales</taxon>
        <taxon>Prymnesiaceae</taxon>
        <taxon>Prymnesium</taxon>
    </lineage>
</organism>
<comment type="cofactor">
    <cofactor evidence="8">
        <name>Mg(2+)</name>
        <dbReference type="ChEBI" id="CHEBI:18420"/>
    </cofactor>
</comment>
<dbReference type="Pfam" id="PF16360">
    <property type="entry name" value="GTP-bdg_M"/>
    <property type="match status" value="1"/>
</dbReference>
<dbReference type="InterPro" id="IPR025121">
    <property type="entry name" value="GTPase_HflX_N"/>
</dbReference>
<evidence type="ECO:0000313" key="11">
    <source>
        <dbReference type="Proteomes" id="UP001515480"/>
    </source>
</evidence>
<evidence type="ECO:0000313" key="10">
    <source>
        <dbReference type="EMBL" id="KAL1524224.1"/>
    </source>
</evidence>
<dbReference type="EMBL" id="JBGBPQ010000005">
    <property type="protein sequence ID" value="KAL1524224.1"/>
    <property type="molecule type" value="Genomic_DNA"/>
</dbReference>
<keyword evidence="5 8" id="KW-0460">Magnesium</keyword>
<proteinExistence type="inferred from homology"/>
<feature type="binding site" evidence="7">
    <location>
        <begin position="320"/>
        <end position="323"/>
    </location>
    <ligand>
        <name>GTP</name>
        <dbReference type="ChEBI" id="CHEBI:37565"/>
    </ligand>
</feature>
<dbReference type="Pfam" id="PF13167">
    <property type="entry name" value="GTP-bdg_N"/>
    <property type="match status" value="1"/>
</dbReference>
<feature type="binding site" evidence="7">
    <location>
        <begin position="393"/>
        <end position="396"/>
    </location>
    <ligand>
        <name>GTP</name>
        <dbReference type="ChEBI" id="CHEBI:37565"/>
    </ligand>
</feature>
<dbReference type="PANTHER" id="PTHR10229:SF0">
    <property type="entry name" value="GTP-BINDING PROTEIN 6-RELATED"/>
    <property type="match status" value="1"/>
</dbReference>
<dbReference type="CDD" id="cd01878">
    <property type="entry name" value="HflX"/>
    <property type="match status" value="1"/>
</dbReference>
<dbReference type="GO" id="GO:0005737">
    <property type="term" value="C:cytoplasm"/>
    <property type="evidence" value="ECO:0007669"/>
    <property type="project" value="UniProtKB-SubCell"/>
</dbReference>
<dbReference type="GO" id="GO:0043022">
    <property type="term" value="F:ribosome binding"/>
    <property type="evidence" value="ECO:0007669"/>
    <property type="project" value="TreeGrafter"/>
</dbReference>
<evidence type="ECO:0000256" key="2">
    <source>
        <dbReference type="ARBA" id="ARBA00022490"/>
    </source>
</evidence>
<dbReference type="InterPro" id="IPR032305">
    <property type="entry name" value="GTP-bd_M"/>
</dbReference>
<evidence type="ECO:0000259" key="9">
    <source>
        <dbReference type="PROSITE" id="PS51705"/>
    </source>
</evidence>
<dbReference type="Pfam" id="PF01926">
    <property type="entry name" value="MMR_HSR1"/>
    <property type="match status" value="1"/>
</dbReference>
<evidence type="ECO:0000256" key="7">
    <source>
        <dbReference type="PIRSR" id="PIRSR006809-1"/>
    </source>
</evidence>
<name>A0AB34JRJ9_PRYPA</name>
<dbReference type="InterPro" id="IPR030394">
    <property type="entry name" value="G_HFLX_dom"/>
</dbReference>
<evidence type="ECO:0000256" key="3">
    <source>
        <dbReference type="ARBA" id="ARBA00022723"/>
    </source>
</evidence>
<dbReference type="AlphaFoldDB" id="A0AB34JRJ9"/>
<dbReference type="PANTHER" id="PTHR10229">
    <property type="entry name" value="GTP-BINDING PROTEIN HFLX"/>
    <property type="match status" value="1"/>
</dbReference>
<keyword evidence="2" id="KW-0963">Cytoplasm</keyword>
<dbReference type="GO" id="GO:0005525">
    <property type="term" value="F:GTP binding"/>
    <property type="evidence" value="ECO:0007669"/>
    <property type="project" value="UniProtKB-KW"/>
</dbReference>
<evidence type="ECO:0000256" key="4">
    <source>
        <dbReference type="ARBA" id="ARBA00022741"/>
    </source>
</evidence>
<gene>
    <name evidence="10" type="ORF">AB1Y20_019131</name>
</gene>
<keyword evidence="4 7" id="KW-0547">Nucleotide-binding</keyword>
<reference evidence="10 11" key="1">
    <citation type="journal article" date="2024" name="Science">
        <title>Giant polyketide synthase enzymes in the biosynthesis of giant marine polyether toxins.</title>
        <authorList>
            <person name="Fallon T.R."/>
            <person name="Shende V.V."/>
            <person name="Wierzbicki I.H."/>
            <person name="Pendleton A.L."/>
            <person name="Watervoot N.F."/>
            <person name="Auber R.P."/>
            <person name="Gonzalez D.J."/>
            <person name="Wisecaver J.H."/>
            <person name="Moore B.S."/>
        </authorList>
    </citation>
    <scope>NUCLEOTIDE SEQUENCE [LARGE SCALE GENOMIC DNA]</scope>
    <source>
        <strain evidence="10 11">12B1</strain>
    </source>
</reference>
<dbReference type="Gene3D" id="6.10.250.2860">
    <property type="match status" value="1"/>
</dbReference>
<feature type="binding site" evidence="7">
    <location>
        <begin position="298"/>
        <end position="302"/>
    </location>
    <ligand>
        <name>GTP</name>
        <dbReference type="ChEBI" id="CHEBI:37565"/>
    </ligand>
</feature>
<dbReference type="InterPro" id="IPR016496">
    <property type="entry name" value="GTPase_HflX"/>
</dbReference>
<feature type="binding site" evidence="7">
    <location>
        <begin position="272"/>
        <end position="279"/>
    </location>
    <ligand>
        <name>GTP</name>
        <dbReference type="ChEBI" id="CHEBI:37565"/>
    </ligand>
</feature>
<dbReference type="InterPro" id="IPR006073">
    <property type="entry name" value="GTP-bd"/>
</dbReference>
<dbReference type="PRINTS" id="PR00326">
    <property type="entry name" value="GTP1OBG"/>
</dbReference>
<evidence type="ECO:0000256" key="5">
    <source>
        <dbReference type="ARBA" id="ARBA00022842"/>
    </source>
</evidence>
<dbReference type="Gene3D" id="3.40.50.11060">
    <property type="entry name" value="GTPase HflX, N-terminal domain"/>
    <property type="match status" value="1"/>
</dbReference>
<dbReference type="SUPFAM" id="SSF52540">
    <property type="entry name" value="P-loop containing nucleoside triphosphate hydrolases"/>
    <property type="match status" value="1"/>
</dbReference>
<evidence type="ECO:0000256" key="1">
    <source>
        <dbReference type="ARBA" id="ARBA00004496"/>
    </source>
</evidence>
<dbReference type="NCBIfam" id="TIGR03156">
    <property type="entry name" value="GTP_HflX"/>
    <property type="match status" value="1"/>
</dbReference>
<dbReference type="FunFam" id="3.40.50.11060:FF:000001">
    <property type="entry name" value="GTPase HflX"/>
    <property type="match status" value="1"/>
</dbReference>
<dbReference type="Proteomes" id="UP001515480">
    <property type="component" value="Unassembled WGS sequence"/>
</dbReference>
<feature type="binding site" evidence="8">
    <location>
        <position position="279"/>
    </location>
    <ligand>
        <name>Mg(2+)</name>
        <dbReference type="ChEBI" id="CHEBI:18420"/>
    </ligand>
</feature>
<evidence type="ECO:0000256" key="8">
    <source>
        <dbReference type="PIRSR" id="PIRSR006809-2"/>
    </source>
</evidence>
<dbReference type="PROSITE" id="PS51705">
    <property type="entry name" value="G_HFLX"/>
    <property type="match status" value="1"/>
</dbReference>